<dbReference type="PANTHER" id="PTHR46825:SF9">
    <property type="entry name" value="BETA-LACTAMASE-RELATED DOMAIN-CONTAINING PROTEIN"/>
    <property type="match status" value="1"/>
</dbReference>
<dbReference type="SUPFAM" id="SSF56601">
    <property type="entry name" value="beta-lactamase/transpeptidase-like"/>
    <property type="match status" value="1"/>
</dbReference>
<dbReference type="Gene3D" id="3.40.710.10">
    <property type="entry name" value="DD-peptidase/beta-lactamase superfamily"/>
    <property type="match status" value="1"/>
</dbReference>
<reference evidence="2" key="1">
    <citation type="journal article" date="2014" name="Int. J. Syst. Evol. Microbiol.">
        <title>Complete genome sequence of Corynebacterium casei LMG S-19264T (=DSM 44701T), isolated from a smear-ripened cheese.</title>
        <authorList>
            <consortium name="US DOE Joint Genome Institute (JGI-PGF)"/>
            <person name="Walter F."/>
            <person name="Albersmeier A."/>
            <person name="Kalinowski J."/>
            <person name="Ruckert C."/>
        </authorList>
    </citation>
    <scope>NUCLEOTIDE SEQUENCE</scope>
    <source>
        <strain evidence="2">KCTC 23430</strain>
    </source>
</reference>
<evidence type="ECO:0000313" key="3">
    <source>
        <dbReference type="Proteomes" id="UP000644693"/>
    </source>
</evidence>
<evidence type="ECO:0000259" key="1">
    <source>
        <dbReference type="Pfam" id="PF00144"/>
    </source>
</evidence>
<sequence length="360" mass="39181">MIRLMFVLLISVGTSLDVRAQPAVGGYAVQVIDDGGRIISRSVSGIANPELGMPVSAETVFHVASLSNQVTAAALVMAIEDGRVSLDAPLSRFVPEAKKYGDRLTLAHLIYFSSGLTEPYALERQSGMPWFTHYYFSIDEAIATSLSAEALQFQPGDAWQYSNINYMLITKVIESLYDVSFSDFVENRIFEPLGMHASRVNDDITEVIPLRADGVLPRTPEVLAALSDVGIVAQAGDGIVMMRRNSSHIGGSGVMSSLSDWARWQREILTQDAFGEAFWSQMLSQRRFSHEKHNDAMGLVHGDIDGHSVVWFAGDDIDASSHSIVATDAGLASVCFSNNRFTDCRSMAIAAIRAALDAPL</sequence>
<dbReference type="InterPro" id="IPR012338">
    <property type="entry name" value="Beta-lactam/transpept-like"/>
</dbReference>
<dbReference type="RefSeq" id="WP_189477462.1">
    <property type="nucleotide sequence ID" value="NZ_BMYM01000002.1"/>
</dbReference>
<accession>A0A918XI79</accession>
<dbReference type="InterPro" id="IPR001466">
    <property type="entry name" value="Beta-lactam-related"/>
</dbReference>
<dbReference type="InterPro" id="IPR050491">
    <property type="entry name" value="AmpC-like"/>
</dbReference>
<gene>
    <name evidence="2" type="ORF">GCM10007053_17850</name>
</gene>
<keyword evidence="3" id="KW-1185">Reference proteome</keyword>
<feature type="domain" description="Beta-lactamase-related" evidence="1">
    <location>
        <begin position="20"/>
        <end position="354"/>
    </location>
</feature>
<protein>
    <recommendedName>
        <fullName evidence="1">Beta-lactamase-related domain-containing protein</fullName>
    </recommendedName>
</protein>
<reference evidence="2" key="2">
    <citation type="submission" date="2020-09" db="EMBL/GenBank/DDBJ databases">
        <authorList>
            <person name="Sun Q."/>
            <person name="Kim S."/>
        </authorList>
    </citation>
    <scope>NUCLEOTIDE SEQUENCE</scope>
    <source>
        <strain evidence="2">KCTC 23430</strain>
    </source>
</reference>
<dbReference type="EMBL" id="BMYM01000002">
    <property type="protein sequence ID" value="GHD33454.1"/>
    <property type="molecule type" value="Genomic_DNA"/>
</dbReference>
<dbReference type="AlphaFoldDB" id="A0A918XI79"/>
<proteinExistence type="predicted"/>
<comment type="caution">
    <text evidence="2">The sequence shown here is derived from an EMBL/GenBank/DDBJ whole genome shotgun (WGS) entry which is preliminary data.</text>
</comment>
<evidence type="ECO:0000313" key="2">
    <source>
        <dbReference type="EMBL" id="GHD33454.1"/>
    </source>
</evidence>
<dbReference type="Proteomes" id="UP000644693">
    <property type="component" value="Unassembled WGS sequence"/>
</dbReference>
<name>A0A918XI79_9GAMM</name>
<dbReference type="PANTHER" id="PTHR46825">
    <property type="entry name" value="D-ALANYL-D-ALANINE-CARBOXYPEPTIDASE/ENDOPEPTIDASE AMPH"/>
    <property type="match status" value="1"/>
</dbReference>
<organism evidence="2 3">
    <name type="scientific">Parahalioglobus pacificus</name>
    <dbReference type="NCBI Taxonomy" id="930806"/>
    <lineage>
        <taxon>Bacteria</taxon>
        <taxon>Pseudomonadati</taxon>
        <taxon>Pseudomonadota</taxon>
        <taxon>Gammaproteobacteria</taxon>
        <taxon>Cellvibrionales</taxon>
        <taxon>Halieaceae</taxon>
        <taxon>Parahalioglobus</taxon>
    </lineage>
</organism>
<dbReference type="Pfam" id="PF00144">
    <property type="entry name" value="Beta-lactamase"/>
    <property type="match status" value="1"/>
</dbReference>